<evidence type="ECO:0000259" key="9">
    <source>
        <dbReference type="PROSITE" id="PS50184"/>
    </source>
</evidence>
<feature type="domain" description="VWFA" evidence="10">
    <location>
        <begin position="38"/>
        <end position="213"/>
    </location>
</feature>
<dbReference type="PROSITE" id="PS50234">
    <property type="entry name" value="VWFA"/>
    <property type="match status" value="3"/>
</dbReference>
<organism evidence="12 13">
    <name type="scientific">Elysia chlorotica</name>
    <name type="common">Eastern emerald elysia</name>
    <name type="synonym">Sea slug</name>
    <dbReference type="NCBI Taxonomy" id="188477"/>
    <lineage>
        <taxon>Eukaryota</taxon>
        <taxon>Metazoa</taxon>
        <taxon>Spiralia</taxon>
        <taxon>Lophotrochozoa</taxon>
        <taxon>Mollusca</taxon>
        <taxon>Gastropoda</taxon>
        <taxon>Heterobranchia</taxon>
        <taxon>Euthyneura</taxon>
        <taxon>Panpulmonata</taxon>
        <taxon>Sacoglossa</taxon>
        <taxon>Placobranchoidea</taxon>
        <taxon>Plakobranchidae</taxon>
        <taxon>Elysia</taxon>
    </lineage>
</organism>
<keyword evidence="4" id="KW-0677">Repeat</keyword>
<gene>
    <name evidence="12" type="ORF">EGW08_010340</name>
</gene>
<feature type="domain" description="VWFC" evidence="9">
    <location>
        <begin position="799"/>
        <end position="862"/>
    </location>
</feature>
<dbReference type="PROSITE" id="PS51670">
    <property type="entry name" value="SHKT"/>
    <property type="match status" value="2"/>
</dbReference>
<evidence type="ECO:0000256" key="3">
    <source>
        <dbReference type="ARBA" id="ARBA00022729"/>
    </source>
</evidence>
<feature type="domain" description="ShKT" evidence="11">
    <location>
        <begin position="677"/>
        <end position="711"/>
    </location>
</feature>
<evidence type="ECO:0000313" key="12">
    <source>
        <dbReference type="EMBL" id="RUS81913.1"/>
    </source>
</evidence>
<feature type="signal peptide" evidence="8">
    <location>
        <begin position="1"/>
        <end position="28"/>
    </location>
</feature>
<dbReference type="PROSITE" id="PS51257">
    <property type="entry name" value="PROKAR_LIPOPROTEIN"/>
    <property type="match status" value="1"/>
</dbReference>
<dbReference type="PANTHER" id="PTHR24020:SF84">
    <property type="entry name" value="VWFA DOMAIN-CONTAINING PROTEIN"/>
    <property type="match status" value="1"/>
</dbReference>
<evidence type="ECO:0000256" key="1">
    <source>
        <dbReference type="ARBA" id="ARBA00004613"/>
    </source>
</evidence>
<feature type="domain" description="VWFC" evidence="9">
    <location>
        <begin position="899"/>
        <end position="964"/>
    </location>
</feature>
<evidence type="ECO:0000256" key="7">
    <source>
        <dbReference type="SAM" id="MobiDB-lite"/>
    </source>
</evidence>
<feature type="domain" description="VWFA" evidence="10">
    <location>
        <begin position="231"/>
        <end position="406"/>
    </location>
</feature>
<dbReference type="InterPro" id="IPR003582">
    <property type="entry name" value="ShKT_dom"/>
</dbReference>
<reference evidence="12 13" key="1">
    <citation type="submission" date="2019-01" db="EMBL/GenBank/DDBJ databases">
        <title>A draft genome assembly of the solar-powered sea slug Elysia chlorotica.</title>
        <authorList>
            <person name="Cai H."/>
            <person name="Li Q."/>
            <person name="Fang X."/>
            <person name="Li J."/>
            <person name="Curtis N.E."/>
            <person name="Altenburger A."/>
            <person name="Shibata T."/>
            <person name="Feng M."/>
            <person name="Maeda T."/>
            <person name="Schwartz J.A."/>
            <person name="Shigenobu S."/>
            <person name="Lundholm N."/>
            <person name="Nishiyama T."/>
            <person name="Yang H."/>
            <person name="Hasebe M."/>
            <person name="Li S."/>
            <person name="Pierce S.K."/>
            <person name="Wang J."/>
        </authorList>
    </citation>
    <scope>NUCLEOTIDE SEQUENCE [LARGE SCALE GENOMIC DNA]</scope>
    <source>
        <strain evidence="12">EC2010</strain>
        <tissue evidence="12">Whole organism of an adult</tissue>
    </source>
</reference>
<evidence type="ECO:0000259" key="10">
    <source>
        <dbReference type="PROSITE" id="PS50234"/>
    </source>
</evidence>
<feature type="disulfide bond" evidence="6">
    <location>
        <begin position="677"/>
        <end position="711"/>
    </location>
</feature>
<evidence type="ECO:0000256" key="2">
    <source>
        <dbReference type="ARBA" id="ARBA00022525"/>
    </source>
</evidence>
<dbReference type="PRINTS" id="PR00453">
    <property type="entry name" value="VWFADOMAIN"/>
</dbReference>
<evidence type="ECO:0008006" key="14">
    <source>
        <dbReference type="Google" id="ProtNLM"/>
    </source>
</evidence>
<dbReference type="GO" id="GO:0005576">
    <property type="term" value="C:extracellular region"/>
    <property type="evidence" value="ECO:0007669"/>
    <property type="project" value="UniProtKB-SubCell"/>
</dbReference>
<dbReference type="CDD" id="cd01472">
    <property type="entry name" value="vWA_collagen"/>
    <property type="match status" value="1"/>
</dbReference>
<dbReference type="InterPro" id="IPR036465">
    <property type="entry name" value="vWFA_dom_sf"/>
</dbReference>
<dbReference type="SUPFAM" id="SSF57603">
    <property type="entry name" value="FnI-like domain"/>
    <property type="match status" value="1"/>
</dbReference>
<dbReference type="Gene3D" id="3.40.50.410">
    <property type="entry name" value="von Willebrand factor, type A domain"/>
    <property type="match status" value="3"/>
</dbReference>
<evidence type="ECO:0000256" key="8">
    <source>
        <dbReference type="SAM" id="SignalP"/>
    </source>
</evidence>
<feature type="chain" id="PRO_5018793826" description="VWFA domain-containing protein" evidence="8">
    <location>
        <begin position="29"/>
        <end position="1285"/>
    </location>
</feature>
<name>A0A3S0ZNG0_ELYCH</name>
<evidence type="ECO:0000256" key="6">
    <source>
        <dbReference type="PROSITE-ProRule" id="PRU01005"/>
    </source>
</evidence>
<dbReference type="PROSITE" id="PS50184">
    <property type="entry name" value="VWFC_2"/>
    <property type="match status" value="3"/>
</dbReference>
<comment type="subcellular location">
    <subcellularLocation>
        <location evidence="1">Secreted</location>
    </subcellularLocation>
</comment>
<feature type="compositionally biased region" description="Low complexity" evidence="7">
    <location>
        <begin position="878"/>
        <end position="895"/>
    </location>
</feature>
<feature type="domain" description="ShKT" evidence="11">
    <location>
        <begin position="633"/>
        <end position="666"/>
    </location>
</feature>
<dbReference type="SMART" id="SM00254">
    <property type="entry name" value="ShKT"/>
    <property type="match status" value="2"/>
</dbReference>
<dbReference type="STRING" id="188477.A0A3S0ZNG0"/>
<dbReference type="EMBL" id="RQTK01000315">
    <property type="protein sequence ID" value="RUS81913.1"/>
    <property type="molecule type" value="Genomic_DNA"/>
</dbReference>
<comment type="caution">
    <text evidence="12">The sequence shown here is derived from an EMBL/GenBank/DDBJ whole genome shotgun (WGS) entry which is preliminary data.</text>
</comment>
<dbReference type="Proteomes" id="UP000271974">
    <property type="component" value="Unassembled WGS sequence"/>
</dbReference>
<evidence type="ECO:0000313" key="13">
    <source>
        <dbReference type="Proteomes" id="UP000271974"/>
    </source>
</evidence>
<dbReference type="InterPro" id="IPR001007">
    <property type="entry name" value="VWF_dom"/>
</dbReference>
<dbReference type="InterPro" id="IPR002035">
    <property type="entry name" value="VWF_A"/>
</dbReference>
<protein>
    <recommendedName>
        <fullName evidence="14">VWFA domain-containing protein</fullName>
    </recommendedName>
</protein>
<dbReference type="InterPro" id="IPR050525">
    <property type="entry name" value="ECM_Assembly_Org"/>
</dbReference>
<sequence>MTVRILIAAMSPKFVLLMIASFAVGCFAIEEEKFCQADIVFLVDASGSVSLADFEKALNFTSKIVDTLEIGPYDNQIGLIVFDNRNQPQFHLNQYSNKQDVLDRIKETKYTGGGTDTHKALDYAASTSFTTANGLRSTAAQIVVVITDGKSNDHAQTELTAQRVRNKGVTVFSIGVGSGYQLEELNDMATDPDSSHVFLVNNYNALPQILAQLEKSACKTKPRFLCSGQADIVFLLDGSSSVGAVNFGKMLQFVLDVAGEFMVTSTDIQIGVDTFDGHFRHRLDLNDATDKIQLQRLVSGISYSGGASNIADAVQRMRLESFKTLAGHRANVPKVAIVVTDGKSNYTASGSVVSQTAPDEDITMFAIGIGPDAIFEELSTVTTDAFSHNIHWASAFDALSGLVDFTAAQLCGEIKSTKDAKCGPKADIAFLIDSSGSVGPDNFKLLLRFISSFVTDLQVGPDNVRIGLAKFNSRPYSEFSLDKYSNKSSLIDAINNVEYSNIGGTDTAAAVSYLADNIFTDFNGDRPGIPNIAVIITDGNSNKPEQTEAAAERARDKGIILFSVGVGDDISRSELNALATDPDNRHVITVEDFSKLNAIRTAFKVQACEDIPEILPSQPPPATTTPAPKPDPCQDVISTCDVYTQYVCSNYPEWASTFCPKRCGICTPSEPQVVPPCENKFDNCTDYGVSKCGGSSSAWAEENCRKFCGYCSPGTQVDMTLNKCVYKGQQFDQGEKWLDGCDYECECSDARSGKYVCYNICPSYYNLPRQCSLVKQQGKCCLEPVCNFDLSYNTTNQTRSCVYESHSYDAGDIWSIGCQFQCICLPGGSYVCQSQCAQYDPLPSNCKLVRRPGECCEKPLCEFHTQVGVLSGSGGTSGPSSTQSDQPDQPNSSPGLQSSECVFQGQLYKQDQVWYDGCDKRCFCDDASLGFVRCEDRCPEFLNLPAGCSLVRVPEQCCRLVYCDAPATFSSSQSGSSPVGAVISIAPPPQAGLYPTVPPGYTYAPGQNPNVQTITTSTAAPSDGKKDKIDVPKLSSAPVEEGSAATLLCEADLSSCPHLFVNIWSADSRNLAVCTSQFCGGSFNNRPGVDVQMVESGSTLTLQNMSRDSTHLSTQWGCEFCGGSQVLFDDFIVYAKPENPECSFTTEIDRVTNKIKGVTVTCTTNKVYPEAQCSFQRRTNNGEAVTMAAAVNYTHTSTDDTPVYYTSRCSMSATAEELGEGTHTIQGYVYPDVPGGASLVDSLVLEQSVTIKSEAQSNGSEKTGLSSLFTILSTLIILITTQVYG</sequence>
<feature type="domain" description="VWFC" evidence="9">
    <location>
        <begin position="722"/>
        <end position="787"/>
    </location>
</feature>
<accession>A0A3S0ZNG0</accession>
<dbReference type="FunFam" id="3.40.50.410:FF:000004">
    <property type="entry name" value="collagen alpha-6(VI) chain"/>
    <property type="match status" value="2"/>
</dbReference>
<proteinExistence type="predicted"/>
<comment type="caution">
    <text evidence="6">Lacks conserved residue(s) required for the propagation of feature annotation.</text>
</comment>
<keyword evidence="6" id="KW-1015">Disulfide bond</keyword>
<dbReference type="SMART" id="SM00214">
    <property type="entry name" value="VWC"/>
    <property type="match status" value="3"/>
</dbReference>
<keyword evidence="3 8" id="KW-0732">Signal</keyword>
<evidence type="ECO:0000259" key="11">
    <source>
        <dbReference type="PROSITE" id="PS51670"/>
    </source>
</evidence>
<feature type="region of interest" description="Disordered" evidence="7">
    <location>
        <begin position="872"/>
        <end position="897"/>
    </location>
</feature>
<keyword evidence="5" id="KW-0325">Glycoprotein</keyword>
<dbReference type="SMART" id="SM00327">
    <property type="entry name" value="VWA"/>
    <property type="match status" value="3"/>
</dbReference>
<keyword evidence="13" id="KW-1185">Reference proteome</keyword>
<dbReference type="SUPFAM" id="SSF53300">
    <property type="entry name" value="vWA-like"/>
    <property type="match status" value="3"/>
</dbReference>
<dbReference type="OrthoDB" id="6132182at2759"/>
<evidence type="ECO:0000256" key="5">
    <source>
        <dbReference type="ARBA" id="ARBA00023180"/>
    </source>
</evidence>
<evidence type="ECO:0000256" key="4">
    <source>
        <dbReference type="ARBA" id="ARBA00022737"/>
    </source>
</evidence>
<feature type="domain" description="VWFA" evidence="10">
    <location>
        <begin position="427"/>
        <end position="603"/>
    </location>
</feature>
<dbReference type="Pfam" id="PF00092">
    <property type="entry name" value="VWA"/>
    <property type="match status" value="3"/>
</dbReference>
<dbReference type="PANTHER" id="PTHR24020">
    <property type="entry name" value="COLLAGEN ALPHA"/>
    <property type="match status" value="1"/>
</dbReference>
<keyword evidence="2" id="KW-0964">Secreted</keyword>